<dbReference type="InterPro" id="IPR015943">
    <property type="entry name" value="WD40/YVTN_repeat-like_dom_sf"/>
</dbReference>
<dbReference type="InterPro" id="IPR006311">
    <property type="entry name" value="TAT_signal"/>
</dbReference>
<dbReference type="PANTHER" id="PTHR40274:SF3">
    <property type="entry name" value="VIRGINIAMYCIN B LYASE"/>
    <property type="match status" value="1"/>
</dbReference>
<reference evidence="1" key="1">
    <citation type="submission" date="2020-10" db="EMBL/GenBank/DDBJ databases">
        <title>Sequencing the genomes of 1000 actinobacteria strains.</title>
        <authorList>
            <person name="Klenk H.-P."/>
        </authorList>
    </citation>
    <scope>NUCLEOTIDE SEQUENCE</scope>
    <source>
        <strain evidence="1">DSM 45354</strain>
    </source>
</reference>
<dbReference type="GO" id="GO:0016829">
    <property type="term" value="F:lyase activity"/>
    <property type="evidence" value="ECO:0007669"/>
    <property type="project" value="UniProtKB-KW"/>
</dbReference>
<keyword evidence="1" id="KW-0456">Lyase</keyword>
<dbReference type="SUPFAM" id="SSF50969">
    <property type="entry name" value="YVTN repeat-like/Quinoprotein amine dehydrogenase"/>
    <property type="match status" value="1"/>
</dbReference>
<organism evidence="1 2">
    <name type="scientific">Actinopolymorpha pittospori</name>
    <dbReference type="NCBI Taxonomy" id="648752"/>
    <lineage>
        <taxon>Bacteria</taxon>
        <taxon>Bacillati</taxon>
        <taxon>Actinomycetota</taxon>
        <taxon>Actinomycetes</taxon>
        <taxon>Propionibacteriales</taxon>
        <taxon>Actinopolymorphaceae</taxon>
        <taxon>Actinopolymorpha</taxon>
    </lineage>
</organism>
<keyword evidence="2" id="KW-1185">Reference proteome</keyword>
<dbReference type="AlphaFoldDB" id="A0A927RED4"/>
<evidence type="ECO:0000313" key="1">
    <source>
        <dbReference type="EMBL" id="MBE1609075.1"/>
    </source>
</evidence>
<dbReference type="PROSITE" id="PS51318">
    <property type="entry name" value="TAT"/>
    <property type="match status" value="1"/>
</dbReference>
<gene>
    <name evidence="1" type="ORF">HEB94_005923</name>
</gene>
<protein>
    <submittedName>
        <fullName evidence="1">Streptogramin lyase</fullName>
    </submittedName>
</protein>
<dbReference type="EMBL" id="JADBEM010000001">
    <property type="protein sequence ID" value="MBE1609075.1"/>
    <property type="molecule type" value="Genomic_DNA"/>
</dbReference>
<name>A0A927RED4_9ACTN</name>
<sequence length="688" mass="72750">MHDVRSAGFRGETTATRRDFLRGASVAGAGILGLGGVMTATSPSAHAAGPTPPGTITDFGVLSTALTVFEGHFGTDGDGQPVVYGIQMGTPGVVSVIDPITRELRRTIPLPGSSGGWGITQASDGLVYAGTYDEGRLYQYDPVADEVVDLGPPIAGQTYVYGLRPGTDGRVYGGTYPDAHAFSYSPAEGVRDFGPMYEGQFYAIDTAIDPEREILWVAIGSAGHLIRVDLSTGEKRDILPAEFQGASSYPYDINLIEGRLFVKLSQNGTAFVLDPDTGEVIADGFTMSSRGTAPLAPDGESVYFTSSGQLWRYDLTTDTPAPVLGASGQPIATGAGVGWGFVDGVLYAAIGNYAGQAMWYDPDAGTHESFTLPFPPQAIGLNNLTAGPDGTIYTNLYINGNLTTFDPDTETVTTLGRLGQSDGFAWHDGLLYAGVYPYAGLLAYDPSQPYALGTNPRELFRLQNEHGQNRPVAILGTPDTIYVGSTPDYGQWGGALTAYDLATGTHTVRRDIVPDQAVVSLAVLGDTLWGGSSIAGGGGTTPRATEARLFAVDLATGEKTGQYAPVRDVASVDALTEGPDGRLWGLAGGTLFVFDPLRRAVVRRKDLPGGSSGWQDEIHVNPDGYVYLSSGGQLLRVDPRSFKVWVVRARGTQRLDQDGVGNLWFSDGPRLLRYEPGRPGSGSVAHHG</sequence>
<evidence type="ECO:0000313" key="2">
    <source>
        <dbReference type="Proteomes" id="UP000638648"/>
    </source>
</evidence>
<dbReference type="InterPro" id="IPR011044">
    <property type="entry name" value="Quino_amine_DH_bsu"/>
</dbReference>
<comment type="caution">
    <text evidence="1">The sequence shown here is derived from an EMBL/GenBank/DDBJ whole genome shotgun (WGS) entry which is preliminary data.</text>
</comment>
<dbReference type="PANTHER" id="PTHR40274">
    <property type="entry name" value="VIRGINIAMYCIN B LYASE"/>
    <property type="match status" value="1"/>
</dbReference>
<dbReference type="Proteomes" id="UP000638648">
    <property type="component" value="Unassembled WGS sequence"/>
</dbReference>
<proteinExistence type="predicted"/>
<dbReference type="SUPFAM" id="SSF82171">
    <property type="entry name" value="DPP6 N-terminal domain-like"/>
    <property type="match status" value="1"/>
</dbReference>
<dbReference type="SUPFAM" id="SSF63829">
    <property type="entry name" value="Calcium-dependent phosphotriesterase"/>
    <property type="match status" value="1"/>
</dbReference>
<dbReference type="RefSeq" id="WP_192752724.1">
    <property type="nucleotide sequence ID" value="NZ_JADBEM010000001.1"/>
</dbReference>
<accession>A0A927RED4</accession>
<dbReference type="InterPro" id="IPR051344">
    <property type="entry name" value="Vgb"/>
</dbReference>
<dbReference type="Gene3D" id="2.130.10.10">
    <property type="entry name" value="YVTN repeat-like/Quinoprotein amine dehydrogenase"/>
    <property type="match status" value="2"/>
</dbReference>